<reference evidence="1 2" key="1">
    <citation type="journal article" date="2018" name="Front. Plant Sci.">
        <title>Red Clover (Trifolium pratense) and Zigzag Clover (T. medium) - A Picture of Genomic Similarities and Differences.</title>
        <authorList>
            <person name="Dluhosova J."/>
            <person name="Istvanek J."/>
            <person name="Nedelnik J."/>
            <person name="Repkova J."/>
        </authorList>
    </citation>
    <scope>NUCLEOTIDE SEQUENCE [LARGE SCALE GENOMIC DNA]</scope>
    <source>
        <strain evidence="2">cv. 10/8</strain>
        <tissue evidence="1">Leaf</tissue>
    </source>
</reference>
<comment type="caution">
    <text evidence="1">The sequence shown here is derived from an EMBL/GenBank/DDBJ whole genome shotgun (WGS) entry which is preliminary data.</text>
</comment>
<dbReference type="EMBL" id="LXQA010457172">
    <property type="protein sequence ID" value="MCI53063.1"/>
    <property type="molecule type" value="Genomic_DNA"/>
</dbReference>
<sequence>MLASNCPWIFRTTHKLHRTLFGPRSVPLRTPEEMLA</sequence>
<name>A0A392SW76_9FABA</name>
<feature type="non-terminal residue" evidence="1">
    <location>
        <position position="36"/>
    </location>
</feature>
<evidence type="ECO:0000313" key="2">
    <source>
        <dbReference type="Proteomes" id="UP000265520"/>
    </source>
</evidence>
<evidence type="ECO:0000313" key="1">
    <source>
        <dbReference type="EMBL" id="MCI53063.1"/>
    </source>
</evidence>
<protein>
    <submittedName>
        <fullName evidence="1">Uncharacterized protein</fullName>
    </submittedName>
</protein>
<keyword evidence="2" id="KW-1185">Reference proteome</keyword>
<proteinExistence type="predicted"/>
<dbReference type="Proteomes" id="UP000265520">
    <property type="component" value="Unassembled WGS sequence"/>
</dbReference>
<organism evidence="1 2">
    <name type="scientific">Trifolium medium</name>
    <dbReference type="NCBI Taxonomy" id="97028"/>
    <lineage>
        <taxon>Eukaryota</taxon>
        <taxon>Viridiplantae</taxon>
        <taxon>Streptophyta</taxon>
        <taxon>Embryophyta</taxon>
        <taxon>Tracheophyta</taxon>
        <taxon>Spermatophyta</taxon>
        <taxon>Magnoliopsida</taxon>
        <taxon>eudicotyledons</taxon>
        <taxon>Gunneridae</taxon>
        <taxon>Pentapetalae</taxon>
        <taxon>rosids</taxon>
        <taxon>fabids</taxon>
        <taxon>Fabales</taxon>
        <taxon>Fabaceae</taxon>
        <taxon>Papilionoideae</taxon>
        <taxon>50 kb inversion clade</taxon>
        <taxon>NPAAA clade</taxon>
        <taxon>Hologalegina</taxon>
        <taxon>IRL clade</taxon>
        <taxon>Trifolieae</taxon>
        <taxon>Trifolium</taxon>
    </lineage>
</organism>
<accession>A0A392SW76</accession>
<dbReference type="AlphaFoldDB" id="A0A392SW76"/>